<name>A0A918ZNS6_9ACTN</name>
<reference evidence="2" key="1">
    <citation type="journal article" date="2014" name="Int. J. Syst. Evol. Microbiol.">
        <title>Complete genome sequence of Corynebacterium casei LMG S-19264T (=DSM 44701T), isolated from a smear-ripened cheese.</title>
        <authorList>
            <consortium name="US DOE Joint Genome Institute (JGI-PGF)"/>
            <person name="Walter F."/>
            <person name="Albersmeier A."/>
            <person name="Kalinowski J."/>
            <person name="Ruckert C."/>
        </authorList>
    </citation>
    <scope>NUCLEOTIDE SEQUENCE</scope>
    <source>
        <strain evidence="2">CGMCC 4.7403</strain>
    </source>
</reference>
<dbReference type="AlphaFoldDB" id="A0A918ZNS6"/>
<dbReference type="Proteomes" id="UP000603227">
    <property type="component" value="Unassembled WGS sequence"/>
</dbReference>
<reference evidence="2" key="2">
    <citation type="submission" date="2020-09" db="EMBL/GenBank/DDBJ databases">
        <authorList>
            <person name="Sun Q."/>
            <person name="Zhou Y."/>
        </authorList>
    </citation>
    <scope>NUCLEOTIDE SEQUENCE</scope>
    <source>
        <strain evidence="2">CGMCC 4.7403</strain>
    </source>
</reference>
<keyword evidence="3" id="KW-1185">Reference proteome</keyword>
<dbReference type="RefSeq" id="WP_189787860.1">
    <property type="nucleotide sequence ID" value="NZ_BNAT01000055.1"/>
</dbReference>
<comment type="caution">
    <text evidence="2">The sequence shown here is derived from an EMBL/GenBank/DDBJ whole genome shotgun (WGS) entry which is preliminary data.</text>
</comment>
<dbReference type="EMBL" id="BNAT01000055">
    <property type="protein sequence ID" value="GHE62582.1"/>
    <property type="molecule type" value="Genomic_DNA"/>
</dbReference>
<organism evidence="2 3">
    <name type="scientific">Streptomyces capitiformicae</name>
    <dbReference type="NCBI Taxonomy" id="2014920"/>
    <lineage>
        <taxon>Bacteria</taxon>
        <taxon>Bacillati</taxon>
        <taxon>Actinomycetota</taxon>
        <taxon>Actinomycetes</taxon>
        <taxon>Kitasatosporales</taxon>
        <taxon>Streptomycetaceae</taxon>
        <taxon>Streptomyces</taxon>
    </lineage>
</organism>
<evidence type="ECO:0000313" key="2">
    <source>
        <dbReference type="EMBL" id="GHE62582.1"/>
    </source>
</evidence>
<accession>A0A918ZNS6</accession>
<keyword evidence="1" id="KW-0732">Signal</keyword>
<proteinExistence type="predicted"/>
<feature type="signal peptide" evidence="1">
    <location>
        <begin position="1"/>
        <end position="28"/>
    </location>
</feature>
<evidence type="ECO:0000256" key="1">
    <source>
        <dbReference type="SAM" id="SignalP"/>
    </source>
</evidence>
<protein>
    <recommendedName>
        <fullName evidence="4">Secreted protein</fullName>
    </recommendedName>
</protein>
<feature type="chain" id="PRO_5037135510" description="Secreted protein" evidence="1">
    <location>
        <begin position="29"/>
        <end position="143"/>
    </location>
</feature>
<evidence type="ECO:0000313" key="3">
    <source>
        <dbReference type="Proteomes" id="UP000603227"/>
    </source>
</evidence>
<evidence type="ECO:0008006" key="4">
    <source>
        <dbReference type="Google" id="ProtNLM"/>
    </source>
</evidence>
<gene>
    <name evidence="2" type="ORF">GCM10017771_85860</name>
</gene>
<sequence>MNNKLKSSFAASVMTLGLLGATATDAQAAAKIKEMRIGGGCYAEVQISNDNTAGRIRASFAAWCKRGSSLSITPSLAMWRDGRQLFLKAPFGAETIDYNHAISWREFKANKRGKQCYQAFFMVFIHGPGDYVTKSMKTSCINV</sequence>